<gene>
    <name evidence="1" type="ORF">CUN51_05210</name>
</gene>
<sequence>MALFEQALQVSTEWLEFSLSSLSWIDWDGFLLNPRRLRSSDFLMRWSQGVWSEERLIAAINATEHFFALPYGPSGVAPNDDIRAYELYFERLEKAGLLDAKRPDLLIFNAARHASILNFVQTLGGVSELPFISLEELV</sequence>
<protein>
    <submittedName>
        <fullName evidence="1">Uncharacterized protein</fullName>
    </submittedName>
</protein>
<evidence type="ECO:0000313" key="2">
    <source>
        <dbReference type="Proteomes" id="UP000228921"/>
    </source>
</evidence>
<dbReference type="Proteomes" id="UP000228921">
    <property type="component" value="Unassembled WGS sequence"/>
</dbReference>
<comment type="caution">
    <text evidence="1">The sequence shown here is derived from an EMBL/GenBank/DDBJ whole genome shotgun (WGS) entry which is preliminary data.</text>
</comment>
<proteinExistence type="predicted"/>
<accession>A0A2M8P141</accession>
<reference evidence="1 2" key="1">
    <citation type="submission" date="2017-11" db="EMBL/GenBank/DDBJ databases">
        <title>Evolution of Phototrophy in the Chloroflexi Phylum Driven by Horizontal Gene Transfer.</title>
        <authorList>
            <person name="Ward L.M."/>
            <person name="Hemp J."/>
            <person name="Shih P.M."/>
            <person name="Mcglynn S.E."/>
            <person name="Fischer W."/>
        </authorList>
    </citation>
    <scope>NUCLEOTIDE SEQUENCE [LARGE SCALE GENOMIC DNA]</scope>
    <source>
        <strain evidence="1">CP2_2F</strain>
    </source>
</reference>
<evidence type="ECO:0000313" key="1">
    <source>
        <dbReference type="EMBL" id="PJF31265.1"/>
    </source>
</evidence>
<dbReference type="InterPro" id="IPR019054">
    <property type="entry name" value="Restrct_endonuc_II_AccI"/>
</dbReference>
<name>A0A2M8P141_9CHLR</name>
<dbReference type="EMBL" id="PGTK01000004">
    <property type="protein sequence ID" value="PJF31265.1"/>
    <property type="molecule type" value="Genomic_DNA"/>
</dbReference>
<dbReference type="AlphaFoldDB" id="A0A2M8P141"/>
<organism evidence="1 2">
    <name type="scientific">Candidatus Thermofonsia Clade 1 bacterium</name>
    <dbReference type="NCBI Taxonomy" id="2364210"/>
    <lineage>
        <taxon>Bacteria</taxon>
        <taxon>Bacillati</taxon>
        <taxon>Chloroflexota</taxon>
        <taxon>Candidatus Thermofontia</taxon>
        <taxon>Candidatus Thermofonsia Clade 1</taxon>
    </lineage>
</organism>
<dbReference type="Pfam" id="PF09545">
    <property type="entry name" value="RE_AccI"/>
    <property type="match status" value="1"/>
</dbReference>